<dbReference type="InterPro" id="IPR011059">
    <property type="entry name" value="Metal-dep_hydrolase_composite"/>
</dbReference>
<dbReference type="Gene3D" id="3.20.20.140">
    <property type="entry name" value="Metal-dependent hydrolases"/>
    <property type="match status" value="1"/>
</dbReference>
<dbReference type="GO" id="GO:0050770">
    <property type="term" value="P:regulation of axonogenesis"/>
    <property type="evidence" value="ECO:0007669"/>
    <property type="project" value="Ensembl"/>
</dbReference>
<evidence type="ECO:0000313" key="8">
    <source>
        <dbReference type="Ensembl" id="ENSPLAP00000002395.1"/>
    </source>
</evidence>
<proteinExistence type="inferred from homology"/>
<keyword evidence="4" id="KW-0963">Cytoplasm</keyword>
<dbReference type="SUPFAM" id="SSF51338">
    <property type="entry name" value="Composite domain of metallo-dependent hydrolases"/>
    <property type="match status" value="1"/>
</dbReference>
<organism evidence="8 9">
    <name type="scientific">Poecilia latipinna</name>
    <name type="common">sailfin molly</name>
    <dbReference type="NCBI Taxonomy" id="48699"/>
    <lineage>
        <taxon>Eukaryota</taxon>
        <taxon>Metazoa</taxon>
        <taxon>Chordata</taxon>
        <taxon>Craniata</taxon>
        <taxon>Vertebrata</taxon>
        <taxon>Euteleostomi</taxon>
        <taxon>Actinopterygii</taxon>
        <taxon>Neopterygii</taxon>
        <taxon>Teleostei</taxon>
        <taxon>Neoteleostei</taxon>
        <taxon>Acanthomorphata</taxon>
        <taxon>Ovalentaria</taxon>
        <taxon>Atherinomorphae</taxon>
        <taxon>Cyprinodontiformes</taxon>
        <taxon>Poeciliidae</taxon>
        <taxon>Poeciliinae</taxon>
        <taxon>Poecilia</taxon>
    </lineage>
</organism>
<evidence type="ECO:0000256" key="6">
    <source>
        <dbReference type="ARBA" id="ARBA00025548"/>
    </source>
</evidence>
<evidence type="ECO:0000256" key="4">
    <source>
        <dbReference type="ARBA" id="ARBA00022490"/>
    </source>
</evidence>
<dbReference type="GO" id="GO:0007411">
    <property type="term" value="P:axon guidance"/>
    <property type="evidence" value="ECO:0007669"/>
    <property type="project" value="Ensembl"/>
</dbReference>
<dbReference type="GO" id="GO:0016812">
    <property type="term" value="F:hydrolase activity, acting on carbon-nitrogen (but not peptide) bonds, in cyclic amides"/>
    <property type="evidence" value="ECO:0007669"/>
    <property type="project" value="TreeGrafter"/>
</dbReference>
<dbReference type="FunFam" id="3.20.20.140:FF:000174">
    <property type="entry name" value="Dihydropyrimidinase-related protein 2"/>
    <property type="match status" value="1"/>
</dbReference>
<keyword evidence="5" id="KW-0966">Cell projection</keyword>
<dbReference type="GO" id="GO:0005829">
    <property type="term" value="C:cytosol"/>
    <property type="evidence" value="ECO:0007669"/>
    <property type="project" value="TreeGrafter"/>
</dbReference>
<dbReference type="PANTHER" id="PTHR11647">
    <property type="entry name" value="HYDRANTOINASE/DIHYDROPYRIMIDINASE FAMILY MEMBER"/>
    <property type="match status" value="1"/>
</dbReference>
<dbReference type="FunFam" id="2.30.40.10:FF:000021">
    <property type="entry name" value="Dihydropyrimidinase-related protein 2"/>
    <property type="match status" value="1"/>
</dbReference>
<evidence type="ECO:0000256" key="3">
    <source>
        <dbReference type="ARBA" id="ARBA00008829"/>
    </source>
</evidence>
<dbReference type="AlphaFoldDB" id="A0A3B3TME0"/>
<dbReference type="Gene3D" id="2.30.40.10">
    <property type="entry name" value="Urease, subunit C, domain 1"/>
    <property type="match status" value="1"/>
</dbReference>
<evidence type="ECO:0000256" key="1">
    <source>
        <dbReference type="ARBA" id="ARBA00004496"/>
    </source>
</evidence>
<dbReference type="SUPFAM" id="SSF51556">
    <property type="entry name" value="Metallo-dependent hydrolases"/>
    <property type="match status" value="1"/>
</dbReference>
<comment type="subcellular location">
    <subcellularLocation>
        <location evidence="2">Cell projection</location>
        <location evidence="2">Growth cone</location>
    </subcellularLocation>
    <subcellularLocation>
        <location evidence="1">Cytoplasm</location>
    </subcellularLocation>
</comment>
<dbReference type="InterPro" id="IPR032466">
    <property type="entry name" value="Metal_Hydrolase"/>
</dbReference>
<dbReference type="GO" id="GO:0030426">
    <property type="term" value="C:growth cone"/>
    <property type="evidence" value="ECO:0007669"/>
    <property type="project" value="UniProtKB-SubCell"/>
</dbReference>
<dbReference type="GO" id="GO:0048936">
    <property type="term" value="P:peripheral nervous system neuron axonogenesis"/>
    <property type="evidence" value="ECO:0007669"/>
    <property type="project" value="Ensembl"/>
</dbReference>
<comment type="similarity">
    <text evidence="3">Belongs to the metallo-dependent hydrolases superfamily. Hydantoinase/dihydropyrimidinase family.</text>
</comment>
<feature type="domain" description="Amidohydrolase-related" evidence="7">
    <location>
        <begin position="59"/>
        <end position="159"/>
    </location>
</feature>
<dbReference type="Ensembl" id="ENSPLAT00000013119.1">
    <property type="protein sequence ID" value="ENSPLAP00000002395.1"/>
    <property type="gene ID" value="ENSPLAG00000003663.1"/>
</dbReference>
<evidence type="ECO:0000256" key="2">
    <source>
        <dbReference type="ARBA" id="ARBA00004624"/>
    </source>
</evidence>
<dbReference type="STRING" id="48699.ENSPLAP00000002395"/>
<evidence type="ECO:0000259" key="7">
    <source>
        <dbReference type="Pfam" id="PF01979"/>
    </source>
</evidence>
<protein>
    <submittedName>
        <fullName evidence="8">Dihydropyrimidinase like 3</fullName>
    </submittedName>
</protein>
<name>A0A3B3TME0_9TELE</name>
<evidence type="ECO:0000256" key="5">
    <source>
        <dbReference type="ARBA" id="ARBA00023273"/>
    </source>
</evidence>
<dbReference type="GO" id="GO:0051764">
    <property type="term" value="P:actin crosslink formation"/>
    <property type="evidence" value="ECO:0007669"/>
    <property type="project" value="TreeGrafter"/>
</dbReference>
<dbReference type="InterPro" id="IPR050378">
    <property type="entry name" value="Metallo-dep_Hydrolases_sf"/>
</dbReference>
<dbReference type="Proteomes" id="UP000261500">
    <property type="component" value="Unplaced"/>
</dbReference>
<dbReference type="Pfam" id="PF01979">
    <property type="entry name" value="Amidohydro_1"/>
    <property type="match status" value="1"/>
</dbReference>
<dbReference type="PANTHER" id="PTHR11647:SF57">
    <property type="entry name" value="DIHYDROPYRIMIDINASE-RELATED PROTEIN 3"/>
    <property type="match status" value="1"/>
</dbReference>
<accession>A0A3B3TME0</accession>
<dbReference type="GeneTree" id="ENSGT01030000234527"/>
<keyword evidence="9" id="KW-1185">Reference proteome</keyword>
<evidence type="ECO:0000313" key="9">
    <source>
        <dbReference type="Proteomes" id="UP000261500"/>
    </source>
</evidence>
<dbReference type="GO" id="GO:0030900">
    <property type="term" value="P:forebrain development"/>
    <property type="evidence" value="ECO:0007669"/>
    <property type="project" value="Ensembl"/>
</dbReference>
<reference evidence="8" key="2">
    <citation type="submission" date="2025-09" db="UniProtKB">
        <authorList>
            <consortium name="Ensembl"/>
        </authorList>
    </citation>
    <scope>IDENTIFICATION</scope>
</reference>
<sequence length="184" mass="20255">GSGRSYYNSDRLLIKGGRIVNDDQSFHADIYMEDGLIKQIGDNLIVPGGVKTIEANGKMVIPGGIDIHTHFQMPYRGTTTVDDFAQGSKAALAGGTTMIVDHVIPEPGSSLLEAYDQWRQWADEKACCDYSLHVDVTHWDDSVKQELDNLIKEKGRGGIAQIHAENGEIIAKVTIKNFSFSFKT</sequence>
<reference evidence="8" key="1">
    <citation type="submission" date="2025-08" db="UniProtKB">
        <authorList>
            <consortium name="Ensembl"/>
        </authorList>
    </citation>
    <scope>IDENTIFICATION</scope>
</reference>
<dbReference type="InterPro" id="IPR006680">
    <property type="entry name" value="Amidohydro-rel"/>
</dbReference>
<comment type="function">
    <text evidence="6">Necessary for signaling by class 3 semaphorins and subsequent remodeling of the cytoskeleton. Plays a role in axon guidance, neuronal growth cone collapse and cell migration.</text>
</comment>